<gene>
    <name evidence="6" type="ORF">AAIG11_02005</name>
</gene>
<comment type="cofactor">
    <cofactor evidence="1">
        <name>Zn(2+)</name>
        <dbReference type="ChEBI" id="CHEBI:29105"/>
    </cofactor>
</comment>
<reference evidence="6 7" key="1">
    <citation type="submission" date="2024-04" db="EMBL/GenBank/DDBJ databases">
        <title>Genome sequencing and metabolic network reconstruction of aminoacids and betaine degradation by Anoxynatronum sibiricum.</title>
        <authorList>
            <person name="Detkova E.N."/>
            <person name="Boltjanskaja Y.V."/>
            <person name="Mardanov A.V."/>
            <person name="Kevbrin V."/>
        </authorList>
    </citation>
    <scope>NUCLEOTIDE SEQUENCE [LARGE SCALE GENOMIC DNA]</scope>
    <source>
        <strain evidence="6 7">Z-7981</strain>
    </source>
</reference>
<dbReference type="Pfam" id="PF00753">
    <property type="entry name" value="Lactamase_B"/>
    <property type="match status" value="1"/>
</dbReference>
<organism evidence="6 7">
    <name type="scientific">Anoxynatronum sibiricum</name>
    <dbReference type="NCBI Taxonomy" id="210623"/>
    <lineage>
        <taxon>Bacteria</taxon>
        <taxon>Bacillati</taxon>
        <taxon>Bacillota</taxon>
        <taxon>Clostridia</taxon>
        <taxon>Eubacteriales</taxon>
        <taxon>Clostridiaceae</taxon>
        <taxon>Anoxynatronum</taxon>
    </lineage>
</organism>
<evidence type="ECO:0000256" key="3">
    <source>
        <dbReference type="ARBA" id="ARBA00022801"/>
    </source>
</evidence>
<dbReference type="CDD" id="cd06262">
    <property type="entry name" value="metallo-hydrolase-like_MBL-fold"/>
    <property type="match status" value="1"/>
</dbReference>
<keyword evidence="3" id="KW-0378">Hydrolase</keyword>
<comment type="caution">
    <text evidence="6">The sequence shown here is derived from an EMBL/GenBank/DDBJ whole genome shotgun (WGS) entry which is preliminary data.</text>
</comment>
<dbReference type="SMART" id="SM00849">
    <property type="entry name" value="Lactamase_B"/>
    <property type="match status" value="1"/>
</dbReference>
<keyword evidence="7" id="KW-1185">Reference proteome</keyword>
<dbReference type="RefSeq" id="WP_343184613.1">
    <property type="nucleotide sequence ID" value="NZ_JBCITM010000002.1"/>
</dbReference>
<keyword evidence="2" id="KW-0479">Metal-binding</keyword>
<evidence type="ECO:0000313" key="6">
    <source>
        <dbReference type="EMBL" id="MEN1759236.1"/>
    </source>
</evidence>
<dbReference type="PANTHER" id="PTHR46233">
    <property type="entry name" value="HYDROXYACYLGLUTATHIONE HYDROLASE GLOC"/>
    <property type="match status" value="1"/>
</dbReference>
<proteinExistence type="predicted"/>
<dbReference type="PANTHER" id="PTHR46233:SF3">
    <property type="entry name" value="HYDROXYACYLGLUTATHIONE HYDROLASE GLOC"/>
    <property type="match status" value="1"/>
</dbReference>
<dbReference type="InterPro" id="IPR001279">
    <property type="entry name" value="Metallo-B-lactamas"/>
</dbReference>
<evidence type="ECO:0000313" key="7">
    <source>
        <dbReference type="Proteomes" id="UP001407405"/>
    </source>
</evidence>
<dbReference type="InterPro" id="IPR051453">
    <property type="entry name" value="MBL_Glyoxalase_II"/>
</dbReference>
<evidence type="ECO:0000259" key="5">
    <source>
        <dbReference type="SMART" id="SM00849"/>
    </source>
</evidence>
<dbReference type="EMBL" id="JBCITM010000002">
    <property type="protein sequence ID" value="MEN1759236.1"/>
    <property type="molecule type" value="Genomic_DNA"/>
</dbReference>
<dbReference type="InterPro" id="IPR036866">
    <property type="entry name" value="RibonucZ/Hydroxyglut_hydro"/>
</dbReference>
<keyword evidence="4" id="KW-0862">Zinc</keyword>
<protein>
    <submittedName>
        <fullName evidence="6">MBL fold metallo-hydrolase</fullName>
    </submittedName>
</protein>
<dbReference type="Proteomes" id="UP001407405">
    <property type="component" value="Unassembled WGS sequence"/>
</dbReference>
<evidence type="ECO:0000256" key="1">
    <source>
        <dbReference type="ARBA" id="ARBA00001947"/>
    </source>
</evidence>
<accession>A0ABU9VS22</accession>
<feature type="domain" description="Metallo-beta-lactamase" evidence="5">
    <location>
        <begin position="13"/>
        <end position="189"/>
    </location>
</feature>
<evidence type="ECO:0000256" key="4">
    <source>
        <dbReference type="ARBA" id="ARBA00022833"/>
    </source>
</evidence>
<evidence type="ECO:0000256" key="2">
    <source>
        <dbReference type="ARBA" id="ARBA00022723"/>
    </source>
</evidence>
<dbReference type="SUPFAM" id="SSF56281">
    <property type="entry name" value="Metallo-hydrolase/oxidoreductase"/>
    <property type="match status" value="1"/>
</dbReference>
<sequence length="205" mass="22256">MFKVKKLVTGPLQVNTYILGETESKEAIVIDPGGNAGGVIQVLEQQDWTLKLIVLTHGHGDHIGAVAELQDRTGVSMAIHEEDAAMLTDSKRNFTSMMGTGIEVTPDGTLEDGDEILLGDKSVLVISTPGHTQGGICLKADNLLFTGDTLFMMSIGRTDLEGGNHRQLIRSIKDRLMIFEDDVVVYPGHGPESKIGEERTKNPYL</sequence>
<name>A0ABU9VS22_9CLOT</name>
<dbReference type="Gene3D" id="3.60.15.10">
    <property type="entry name" value="Ribonuclease Z/Hydroxyacylglutathione hydrolase-like"/>
    <property type="match status" value="1"/>
</dbReference>